<name>A0A9N9AHZ2_9GLOM</name>
<reference evidence="1" key="1">
    <citation type="submission" date="2021-06" db="EMBL/GenBank/DDBJ databases">
        <authorList>
            <person name="Kallberg Y."/>
            <person name="Tangrot J."/>
            <person name="Rosling A."/>
        </authorList>
    </citation>
    <scope>NUCLEOTIDE SEQUENCE</scope>
    <source>
        <strain evidence="1">MA453B</strain>
    </source>
</reference>
<keyword evidence="2" id="KW-1185">Reference proteome</keyword>
<evidence type="ECO:0000313" key="2">
    <source>
        <dbReference type="Proteomes" id="UP000789405"/>
    </source>
</evidence>
<dbReference type="Proteomes" id="UP000789405">
    <property type="component" value="Unassembled WGS sequence"/>
</dbReference>
<comment type="caution">
    <text evidence="1">The sequence shown here is derived from an EMBL/GenBank/DDBJ whole genome shotgun (WGS) entry which is preliminary data.</text>
</comment>
<gene>
    <name evidence="1" type="ORF">DERYTH_LOCUS4307</name>
</gene>
<sequence length="360" mass="41051">MRRRFLSRFLNLESLPEPKNSYELSSKDYEYFVIDESIIDIDNEQLRDPAVVNNNIDSRVTSTVRATTEEHELLEASEYLRLDRDPAVVNNNIDFKNIRVTSMVRATTEEQMVFQDFYLSVIINAKVISVPNEEYSKVLKCSVNLTECGVGRMLSEISQKLCRVGTGYFLDSVVIKFSPTPKNHSDSIPRMIAFKVNTQPQQPNQTMKVSTIREKNKGIKGQISVAVPKFGIQVGGNYYIKNALGTETMKCEQDMKFDGCYTTGNCWTYNINNFRESGSYNNNFAPGIHSDEWHILDAMGGNNINDFENYFAKLNEVHVKQKALDFLESDNFNESDTQRQEGIDDFTVTRTISRYGAGCI</sequence>
<dbReference type="AlphaFoldDB" id="A0A9N9AHZ2"/>
<accession>A0A9N9AHZ2</accession>
<dbReference type="EMBL" id="CAJVPY010001634">
    <property type="protein sequence ID" value="CAG8530232.1"/>
    <property type="molecule type" value="Genomic_DNA"/>
</dbReference>
<evidence type="ECO:0000313" key="1">
    <source>
        <dbReference type="EMBL" id="CAG8530232.1"/>
    </source>
</evidence>
<organism evidence="1 2">
    <name type="scientific">Dentiscutata erythropus</name>
    <dbReference type="NCBI Taxonomy" id="1348616"/>
    <lineage>
        <taxon>Eukaryota</taxon>
        <taxon>Fungi</taxon>
        <taxon>Fungi incertae sedis</taxon>
        <taxon>Mucoromycota</taxon>
        <taxon>Glomeromycotina</taxon>
        <taxon>Glomeromycetes</taxon>
        <taxon>Diversisporales</taxon>
        <taxon>Gigasporaceae</taxon>
        <taxon>Dentiscutata</taxon>
    </lineage>
</organism>
<protein>
    <submittedName>
        <fullName evidence="1">9289_t:CDS:1</fullName>
    </submittedName>
</protein>
<dbReference type="OrthoDB" id="2447036at2759"/>
<proteinExistence type="predicted"/>